<dbReference type="EMBL" id="MU004333">
    <property type="protein sequence ID" value="KAF2656726.1"/>
    <property type="molecule type" value="Genomic_DNA"/>
</dbReference>
<name>A0A6A6TA92_9PLEO</name>
<keyword evidence="2" id="KW-1185">Reference proteome</keyword>
<accession>A0A6A6TA92</accession>
<evidence type="ECO:0000313" key="2">
    <source>
        <dbReference type="Proteomes" id="UP000799324"/>
    </source>
</evidence>
<organism evidence="1 2">
    <name type="scientific">Lophiostoma macrostomum CBS 122681</name>
    <dbReference type="NCBI Taxonomy" id="1314788"/>
    <lineage>
        <taxon>Eukaryota</taxon>
        <taxon>Fungi</taxon>
        <taxon>Dikarya</taxon>
        <taxon>Ascomycota</taxon>
        <taxon>Pezizomycotina</taxon>
        <taxon>Dothideomycetes</taxon>
        <taxon>Pleosporomycetidae</taxon>
        <taxon>Pleosporales</taxon>
        <taxon>Lophiostomataceae</taxon>
        <taxon>Lophiostoma</taxon>
    </lineage>
</organism>
<dbReference type="OrthoDB" id="2157530at2759"/>
<dbReference type="PANTHER" id="PTHR24148:SF73">
    <property type="entry name" value="HET DOMAIN PROTEIN (AFU_ORTHOLOGUE AFUA_8G01020)"/>
    <property type="match status" value="1"/>
</dbReference>
<dbReference type="InterPro" id="IPR052895">
    <property type="entry name" value="HetReg/Transcr_Mod"/>
</dbReference>
<evidence type="ECO:0000313" key="1">
    <source>
        <dbReference type="EMBL" id="KAF2656726.1"/>
    </source>
</evidence>
<dbReference type="AlphaFoldDB" id="A0A6A6TA92"/>
<sequence length="500" mass="57098">MDAIYSGASRVCVYLGPRSRITDLVLLNAVQNSETSPGFNTASLNEFLKIGWFSRIWVIQEVALAKRVCVGAGNQYIRWDIGAFQHLCRKFGKSLPAALQFGVYLGDTRHQDLLHVLYQCRACSATDPKDKVFAVFNLVHKTYKDNIPVDYFRTTEETYTIVAKQLITHWHRLDILSYVFPCTKFSSRRDELPAWELSNERHFKFQPSWAPMWNIQALPDRSFLPPQFTDIEMDFIADWDTTTRQGCSSTPSLDLTSLSTQHEAILQVGNTLNPWLQGFDHAQLMDRFGNSLIRSPNRSKDPGSGEILHFTIFATGLDLERQGATASEINLEDFRPNIPTRELRYQTLWVHAHYLGQIIVYGEDFLSMHGASSESRTHIINELRSVTCHKCASKPESPQPQRSIMDARTYTMEHKAYGLGMKVFRTEYSFGYACPRSEVGDSVWALDGARVPYVLRKMGDYYMLVGECYLDQALRQYDPCCRCGSPAAIVPMETMIIEIW</sequence>
<dbReference type="PANTHER" id="PTHR24148">
    <property type="entry name" value="ANKYRIN REPEAT DOMAIN-CONTAINING PROTEIN 39 HOMOLOG-RELATED"/>
    <property type="match status" value="1"/>
</dbReference>
<reference evidence="1" key="1">
    <citation type="journal article" date="2020" name="Stud. Mycol.">
        <title>101 Dothideomycetes genomes: a test case for predicting lifestyles and emergence of pathogens.</title>
        <authorList>
            <person name="Haridas S."/>
            <person name="Albert R."/>
            <person name="Binder M."/>
            <person name="Bloem J."/>
            <person name="Labutti K."/>
            <person name="Salamov A."/>
            <person name="Andreopoulos B."/>
            <person name="Baker S."/>
            <person name="Barry K."/>
            <person name="Bills G."/>
            <person name="Bluhm B."/>
            <person name="Cannon C."/>
            <person name="Castanera R."/>
            <person name="Culley D."/>
            <person name="Daum C."/>
            <person name="Ezra D."/>
            <person name="Gonzalez J."/>
            <person name="Henrissat B."/>
            <person name="Kuo A."/>
            <person name="Liang C."/>
            <person name="Lipzen A."/>
            <person name="Lutzoni F."/>
            <person name="Magnuson J."/>
            <person name="Mondo S."/>
            <person name="Nolan M."/>
            <person name="Ohm R."/>
            <person name="Pangilinan J."/>
            <person name="Park H.-J."/>
            <person name="Ramirez L."/>
            <person name="Alfaro M."/>
            <person name="Sun H."/>
            <person name="Tritt A."/>
            <person name="Yoshinaga Y."/>
            <person name="Zwiers L.-H."/>
            <person name="Turgeon B."/>
            <person name="Goodwin S."/>
            <person name="Spatafora J."/>
            <person name="Crous P."/>
            <person name="Grigoriev I."/>
        </authorList>
    </citation>
    <scope>NUCLEOTIDE SEQUENCE</scope>
    <source>
        <strain evidence="1">CBS 122681</strain>
    </source>
</reference>
<dbReference type="Proteomes" id="UP000799324">
    <property type="component" value="Unassembled WGS sequence"/>
</dbReference>
<proteinExistence type="predicted"/>
<protein>
    <recommendedName>
        <fullName evidence="3">Heterokaryon incompatibility domain-containing protein</fullName>
    </recommendedName>
</protein>
<evidence type="ECO:0008006" key="3">
    <source>
        <dbReference type="Google" id="ProtNLM"/>
    </source>
</evidence>
<gene>
    <name evidence="1" type="ORF">K491DRAFT_691770</name>
</gene>